<reference evidence="2" key="1">
    <citation type="submission" date="2024-05" db="EMBL/GenBank/DDBJ databases">
        <title>Whole genome shotgun sequence of Streptomyces violascens NBRC 12920.</title>
        <authorList>
            <person name="Komaki H."/>
            <person name="Tamura T."/>
        </authorList>
    </citation>
    <scope>NUCLEOTIDE SEQUENCE</scope>
    <source>
        <strain evidence="2">NBRC 12920</strain>
    </source>
</reference>
<dbReference type="EMBL" id="BNDY01000017">
    <property type="protein sequence ID" value="GHI42001.1"/>
    <property type="molecule type" value="Genomic_DNA"/>
</dbReference>
<accession>A0ABQ3QXJ2</accession>
<proteinExistence type="predicted"/>
<sequence length="76" mass="8219">MAPGPRNSLSSSASPASAIPKRGITTGARDSMTRPDKTAYLCGPECQHRLGKARVRELAYEESGLCGFEPQHHHGW</sequence>
<feature type="region of interest" description="Disordered" evidence="1">
    <location>
        <begin position="1"/>
        <end position="36"/>
    </location>
</feature>
<keyword evidence="3" id="KW-1185">Reference proteome</keyword>
<evidence type="ECO:0000313" key="2">
    <source>
        <dbReference type="EMBL" id="GHI42001.1"/>
    </source>
</evidence>
<comment type="caution">
    <text evidence="2">The sequence shown here is derived from an EMBL/GenBank/DDBJ whole genome shotgun (WGS) entry which is preliminary data.</text>
</comment>
<name>A0ABQ3QXJ2_9ACTN</name>
<feature type="compositionally biased region" description="Low complexity" evidence="1">
    <location>
        <begin position="8"/>
        <end position="18"/>
    </location>
</feature>
<organism evidence="2 3">
    <name type="scientific">Streptomyces violascens</name>
    <dbReference type="NCBI Taxonomy" id="67381"/>
    <lineage>
        <taxon>Bacteria</taxon>
        <taxon>Bacillati</taxon>
        <taxon>Actinomycetota</taxon>
        <taxon>Actinomycetes</taxon>
        <taxon>Kitasatosporales</taxon>
        <taxon>Streptomycetaceae</taxon>
        <taxon>Streptomyces</taxon>
    </lineage>
</organism>
<evidence type="ECO:0000313" key="3">
    <source>
        <dbReference type="Proteomes" id="UP001050808"/>
    </source>
</evidence>
<gene>
    <name evidence="2" type="ORF">Sviol_64090</name>
</gene>
<dbReference type="Proteomes" id="UP001050808">
    <property type="component" value="Unassembled WGS sequence"/>
</dbReference>
<evidence type="ECO:0000256" key="1">
    <source>
        <dbReference type="SAM" id="MobiDB-lite"/>
    </source>
</evidence>
<protein>
    <submittedName>
        <fullName evidence="2">Uncharacterized protein</fullName>
    </submittedName>
</protein>